<feature type="transmembrane region" description="Helical" evidence="1">
    <location>
        <begin position="349"/>
        <end position="368"/>
    </location>
</feature>
<reference evidence="3" key="1">
    <citation type="submission" date="2022-12" db="EMBL/GenBank/DDBJ databases">
        <title>New Phytohabitans aurantiacus sp. RD004123 nov., an actinomycete isolated from soil.</title>
        <authorList>
            <person name="Triningsih D.W."/>
            <person name="Harunari E."/>
            <person name="Igarashi Y."/>
        </authorList>
    </citation>
    <scope>NUCLEOTIDE SEQUENCE</scope>
    <source>
        <strain evidence="3">RD004123</strain>
    </source>
</reference>
<dbReference type="RefSeq" id="WP_281895912.1">
    <property type="nucleotide sequence ID" value="NZ_BSDI01000012.1"/>
</dbReference>
<dbReference type="PANTHER" id="PTHR23028:SF53">
    <property type="entry name" value="ACYL_TRANSF_3 DOMAIN-CONTAINING PROTEIN"/>
    <property type="match status" value="1"/>
</dbReference>
<gene>
    <name evidence="3" type="ORF">Pa4123_30170</name>
</gene>
<feature type="transmembrane region" description="Helical" evidence="1">
    <location>
        <begin position="244"/>
        <end position="265"/>
    </location>
</feature>
<sequence>MSPDLQTTAPSRLPALDALRAVGAAAVVGTHVGFATGGIGDPTWGGWLARLDVGVALFFVLSGFLLFRPYVHALATGGDRPGAGRYLWRRAVRILPAYWLTVAVSLLVLPGNAKATDADWLRHAAFAQIYQPGWLRDGLGHTWSLATEVVFYAVLPLIAITPLVGRKWRPVWTVSAMCGLGVVVTGGWLTAMGFGLLDLGLHTMWLPSQMAWFAAGMALATIHVALATGTGPARWRFLEELGQAPLACWGIAVGLFAVAATPLTGPRDLTEPTAWQFGARQALFLGVAVMVLLPLAFGPRTRSRVLLESRPARWLGTVSYGLFLWHPFVLELIYWLGGRDAFSGDLLTVYLLTLGGGLLLASISWYLVERPIQWLGSRWPRRKVRTANESHKALAAANATT</sequence>
<dbReference type="GO" id="GO:0016746">
    <property type="term" value="F:acyltransferase activity"/>
    <property type="evidence" value="ECO:0007669"/>
    <property type="project" value="UniProtKB-KW"/>
</dbReference>
<accession>A0ABQ5QU14</accession>
<dbReference type="Proteomes" id="UP001144280">
    <property type="component" value="Unassembled WGS sequence"/>
</dbReference>
<feature type="transmembrane region" description="Helical" evidence="1">
    <location>
        <begin position="318"/>
        <end position="337"/>
    </location>
</feature>
<keyword evidence="1" id="KW-1133">Transmembrane helix</keyword>
<keyword evidence="3" id="KW-0012">Acyltransferase</keyword>
<keyword evidence="1" id="KW-0472">Membrane</keyword>
<keyword evidence="4" id="KW-1185">Reference proteome</keyword>
<feature type="transmembrane region" description="Helical" evidence="1">
    <location>
        <begin position="211"/>
        <end position="232"/>
    </location>
</feature>
<feature type="transmembrane region" description="Helical" evidence="1">
    <location>
        <begin position="53"/>
        <end position="71"/>
    </location>
</feature>
<dbReference type="EMBL" id="BSDI01000012">
    <property type="protein sequence ID" value="GLH97742.1"/>
    <property type="molecule type" value="Genomic_DNA"/>
</dbReference>
<dbReference type="Pfam" id="PF01757">
    <property type="entry name" value="Acyl_transf_3"/>
    <property type="match status" value="1"/>
</dbReference>
<dbReference type="PANTHER" id="PTHR23028">
    <property type="entry name" value="ACETYLTRANSFERASE"/>
    <property type="match status" value="1"/>
</dbReference>
<keyword evidence="3" id="KW-0808">Transferase</keyword>
<evidence type="ECO:0000313" key="4">
    <source>
        <dbReference type="Proteomes" id="UP001144280"/>
    </source>
</evidence>
<organism evidence="3 4">
    <name type="scientific">Phytohabitans aurantiacus</name>
    <dbReference type="NCBI Taxonomy" id="3016789"/>
    <lineage>
        <taxon>Bacteria</taxon>
        <taxon>Bacillati</taxon>
        <taxon>Actinomycetota</taxon>
        <taxon>Actinomycetes</taxon>
        <taxon>Micromonosporales</taxon>
        <taxon>Micromonosporaceae</taxon>
    </lineage>
</organism>
<keyword evidence="1" id="KW-0812">Transmembrane</keyword>
<feature type="transmembrane region" description="Helical" evidence="1">
    <location>
        <begin position="92"/>
        <end position="111"/>
    </location>
</feature>
<evidence type="ECO:0000259" key="2">
    <source>
        <dbReference type="Pfam" id="PF01757"/>
    </source>
</evidence>
<proteinExistence type="predicted"/>
<feature type="transmembrane region" description="Helical" evidence="1">
    <location>
        <begin position="171"/>
        <end position="191"/>
    </location>
</feature>
<feature type="transmembrane region" description="Helical" evidence="1">
    <location>
        <begin position="277"/>
        <end position="297"/>
    </location>
</feature>
<feature type="domain" description="Acyltransferase 3" evidence="2">
    <location>
        <begin position="14"/>
        <end position="363"/>
    </location>
</feature>
<comment type="caution">
    <text evidence="3">The sequence shown here is derived from an EMBL/GenBank/DDBJ whole genome shotgun (WGS) entry which is preliminary data.</text>
</comment>
<evidence type="ECO:0000256" key="1">
    <source>
        <dbReference type="SAM" id="Phobius"/>
    </source>
</evidence>
<dbReference type="InterPro" id="IPR002656">
    <property type="entry name" value="Acyl_transf_3_dom"/>
</dbReference>
<protein>
    <submittedName>
        <fullName evidence="3">Acyltransferase</fullName>
    </submittedName>
</protein>
<evidence type="ECO:0000313" key="3">
    <source>
        <dbReference type="EMBL" id="GLH97742.1"/>
    </source>
</evidence>
<dbReference type="InterPro" id="IPR050879">
    <property type="entry name" value="Acyltransferase_3"/>
</dbReference>
<name>A0ABQ5QU14_9ACTN</name>
<feature type="transmembrane region" description="Helical" evidence="1">
    <location>
        <begin position="143"/>
        <end position="164"/>
    </location>
</feature>